<dbReference type="Gene3D" id="3.30.530.20">
    <property type="match status" value="1"/>
</dbReference>
<evidence type="ECO:0000313" key="1">
    <source>
        <dbReference type="EMBL" id="BBH16418.1"/>
    </source>
</evidence>
<dbReference type="InterPro" id="IPR023393">
    <property type="entry name" value="START-like_dom_sf"/>
</dbReference>
<evidence type="ECO:0008006" key="3">
    <source>
        <dbReference type="Google" id="ProtNLM"/>
    </source>
</evidence>
<evidence type="ECO:0000313" key="2">
    <source>
        <dbReference type="Proteomes" id="UP000271573"/>
    </source>
</evidence>
<dbReference type="EMBL" id="AP019307">
    <property type="protein sequence ID" value="BBH16418.1"/>
    <property type="molecule type" value="Genomic_DNA"/>
</dbReference>
<dbReference type="AlphaFoldDB" id="A0A3G9IYM1"/>
<organism evidence="1 2">
    <name type="scientific">Nocardioides baekrokdamisoli</name>
    <dbReference type="NCBI Taxonomy" id="1804624"/>
    <lineage>
        <taxon>Bacteria</taxon>
        <taxon>Bacillati</taxon>
        <taxon>Actinomycetota</taxon>
        <taxon>Actinomycetes</taxon>
        <taxon>Propionibacteriales</taxon>
        <taxon>Nocardioidaceae</taxon>
        <taxon>Nocardioides</taxon>
    </lineage>
</organism>
<protein>
    <recommendedName>
        <fullName evidence="3">Polyketide cyclase</fullName>
    </recommendedName>
</protein>
<sequence length="142" mass="15213">MPSAERTITINAPIEHVFAFFTMPENDPSWRSGIKDIHGHGEPAVGNVVHQTIAGPMGRGIGADIEITAYEPNSRYAFQVVAGPVRPVGSYDFAQVDGGTAVTFKLSAEVTGLKKAMMSKPVQKNMDAEMAALDNAKRILEG</sequence>
<name>A0A3G9IYM1_9ACTN</name>
<dbReference type="KEGG" id="nbe:Back2_07050"/>
<dbReference type="OrthoDB" id="3786259at2"/>
<dbReference type="Proteomes" id="UP000271573">
    <property type="component" value="Chromosome"/>
</dbReference>
<proteinExistence type="predicted"/>
<dbReference type="InterPro" id="IPR019587">
    <property type="entry name" value="Polyketide_cyclase/dehydratase"/>
</dbReference>
<accession>A0A3G9IYM1</accession>
<dbReference type="SUPFAM" id="SSF55961">
    <property type="entry name" value="Bet v1-like"/>
    <property type="match status" value="1"/>
</dbReference>
<keyword evidence="2" id="KW-1185">Reference proteome</keyword>
<gene>
    <name evidence="1" type="ORF">Back2_07050</name>
</gene>
<dbReference type="RefSeq" id="WP_125566803.1">
    <property type="nucleotide sequence ID" value="NZ_AP019307.1"/>
</dbReference>
<reference evidence="1 2" key="1">
    <citation type="submission" date="2018-11" db="EMBL/GenBank/DDBJ databases">
        <title>Complete genome sequence of Nocardioides baekrokdamisoli strain KCTC 39748.</title>
        <authorList>
            <person name="Kang S.W."/>
            <person name="Lee K.C."/>
            <person name="Kim K.K."/>
            <person name="Kim J.S."/>
            <person name="Kim D.S."/>
            <person name="Ko S.H."/>
            <person name="Yang S.H."/>
            <person name="Shin Y.K."/>
            <person name="Lee J.S."/>
        </authorList>
    </citation>
    <scope>NUCLEOTIDE SEQUENCE [LARGE SCALE GENOMIC DNA]</scope>
    <source>
        <strain evidence="1 2">KCTC 39748</strain>
    </source>
</reference>
<dbReference type="Pfam" id="PF10604">
    <property type="entry name" value="Polyketide_cyc2"/>
    <property type="match status" value="1"/>
</dbReference>